<dbReference type="RefSeq" id="XP_007323195.1">
    <property type="nucleotide sequence ID" value="XM_007323133.1"/>
</dbReference>
<sequence length="120" mass="13843">MLDMRNVGAYYFPELLTDLPDLKNPHHCRLKMGASQSFPILPHHPYLALIRPRMSFPTDIFGLFQPATFGPATPDIWERLLRVDDTSQCYIDRVLFLQETRVLVDLRPSSDRHCESIVGC</sequence>
<protein>
    <submittedName>
        <fullName evidence="1">Uncharacterized protein</fullName>
    </submittedName>
</protein>
<name>F8PAC1_SERL9</name>
<organism>
    <name type="scientific">Serpula lacrymans var. lacrymans (strain S7.9)</name>
    <name type="common">Dry rot fungus</name>
    <dbReference type="NCBI Taxonomy" id="578457"/>
    <lineage>
        <taxon>Eukaryota</taxon>
        <taxon>Fungi</taxon>
        <taxon>Dikarya</taxon>
        <taxon>Basidiomycota</taxon>
        <taxon>Agaricomycotina</taxon>
        <taxon>Agaricomycetes</taxon>
        <taxon>Agaricomycetidae</taxon>
        <taxon>Boletales</taxon>
        <taxon>Coniophorineae</taxon>
        <taxon>Serpulaceae</taxon>
        <taxon>Serpula</taxon>
    </lineage>
</organism>
<evidence type="ECO:0000313" key="1">
    <source>
        <dbReference type="EMBL" id="EGO19760.1"/>
    </source>
</evidence>
<accession>F8PAC1</accession>
<proteinExistence type="predicted"/>
<dbReference type="GeneID" id="18821107"/>
<dbReference type="HOGENOM" id="CLU_2051060_0_0_1"/>
<dbReference type="KEGG" id="sla:SERLADRAFT_478024"/>
<reference evidence="1" key="1">
    <citation type="submission" date="2011-04" db="EMBL/GenBank/DDBJ databases">
        <title>Evolution of plant cell wall degrading machinery underlies the functional diversity of forest fungi.</title>
        <authorList>
            <consortium name="US DOE Joint Genome Institute (JGI-PGF)"/>
            <person name="Eastwood D.C."/>
            <person name="Floudas D."/>
            <person name="Binder M."/>
            <person name="Majcherczyk A."/>
            <person name="Schneider P."/>
            <person name="Aerts A."/>
            <person name="Asiegbu F.O."/>
            <person name="Baker S.E."/>
            <person name="Barry K."/>
            <person name="Bendiksby M."/>
            <person name="Blumentritt M."/>
            <person name="Coutinho P.M."/>
            <person name="Cullen D."/>
            <person name="Cullen D."/>
            <person name="Gathman A."/>
            <person name="Goodell B."/>
            <person name="Henrissat B."/>
            <person name="Ihrmark K."/>
            <person name="Kauserud H."/>
            <person name="Kohler A."/>
            <person name="LaButti K."/>
            <person name="Lapidus A."/>
            <person name="Lavin J.L."/>
            <person name="Lee Y.-H."/>
            <person name="Lindquist E."/>
            <person name="Lilly W."/>
            <person name="Lucas S."/>
            <person name="Morin E."/>
            <person name="Murat C."/>
            <person name="Oguiza J.A."/>
            <person name="Park J."/>
            <person name="Pisabarro A.G."/>
            <person name="Riley R."/>
            <person name="Rosling A."/>
            <person name="Salamov A."/>
            <person name="Schmidt O."/>
            <person name="Schmutz J."/>
            <person name="Skrede I."/>
            <person name="Stenlid J."/>
            <person name="Wiebenga A."/>
            <person name="Xie X."/>
            <person name="Kues U."/>
            <person name="Hibbett D.S."/>
            <person name="Hoffmeister D."/>
            <person name="Hogberg N."/>
            <person name="Martin F."/>
            <person name="Grigoriev I.V."/>
            <person name="Watkinson S.C."/>
        </authorList>
    </citation>
    <scope>NUCLEOTIDE SEQUENCE</scope>
    <source>
        <strain evidence="1">S7.9</strain>
    </source>
</reference>
<dbReference type="EMBL" id="GL945442">
    <property type="protein sequence ID" value="EGO19760.1"/>
    <property type="molecule type" value="Genomic_DNA"/>
</dbReference>
<dbReference type="Proteomes" id="UP000008064">
    <property type="component" value="Unassembled WGS sequence"/>
</dbReference>
<gene>
    <name evidence="1" type="ORF">SERLADRAFT_478024</name>
</gene>
<dbReference type="AlphaFoldDB" id="F8PAC1"/>